<name>A0A9Q0Q6T6_9ROSI</name>
<evidence type="ECO:0000256" key="1">
    <source>
        <dbReference type="SAM" id="MobiDB-lite"/>
    </source>
</evidence>
<protein>
    <submittedName>
        <fullName evidence="2">Uncharacterized protein</fullName>
    </submittedName>
</protein>
<evidence type="ECO:0000313" key="3">
    <source>
        <dbReference type="Proteomes" id="UP001151752"/>
    </source>
</evidence>
<accession>A0A9Q0Q6T6</accession>
<organism evidence="2 3">
    <name type="scientific">Salix koriyanagi</name>
    <dbReference type="NCBI Taxonomy" id="2511006"/>
    <lineage>
        <taxon>Eukaryota</taxon>
        <taxon>Viridiplantae</taxon>
        <taxon>Streptophyta</taxon>
        <taxon>Embryophyta</taxon>
        <taxon>Tracheophyta</taxon>
        <taxon>Spermatophyta</taxon>
        <taxon>Magnoliopsida</taxon>
        <taxon>eudicotyledons</taxon>
        <taxon>Gunneridae</taxon>
        <taxon>Pentapetalae</taxon>
        <taxon>rosids</taxon>
        <taxon>fabids</taxon>
        <taxon>Malpighiales</taxon>
        <taxon>Salicaceae</taxon>
        <taxon>Saliceae</taxon>
        <taxon>Salix</taxon>
    </lineage>
</organism>
<proteinExistence type="predicted"/>
<dbReference type="Proteomes" id="UP001151752">
    <property type="component" value="Chromosome 1"/>
</dbReference>
<keyword evidence="3" id="KW-1185">Reference proteome</keyword>
<reference evidence="2" key="1">
    <citation type="submission" date="2022-11" db="EMBL/GenBank/DDBJ databases">
        <authorList>
            <person name="Hyden B.L."/>
            <person name="Feng K."/>
            <person name="Yates T."/>
            <person name="Jawdy S."/>
            <person name="Smart L.B."/>
            <person name="Muchero W."/>
        </authorList>
    </citation>
    <scope>NUCLEOTIDE SEQUENCE</scope>
    <source>
        <tissue evidence="2">Shoot tip</tissue>
    </source>
</reference>
<dbReference type="AlphaFoldDB" id="A0A9Q0Q6T6"/>
<dbReference type="EMBL" id="JAPFFM010000016">
    <property type="protein sequence ID" value="KAJ6700963.1"/>
    <property type="molecule type" value="Genomic_DNA"/>
</dbReference>
<reference evidence="2" key="2">
    <citation type="journal article" date="2023" name="Int. J. Mol. Sci.">
        <title>De Novo Assembly and Annotation of 11 Diverse Shrub Willow (Salix) Genomes Reveals Novel Gene Organization in Sex-Linked Regions.</title>
        <authorList>
            <person name="Hyden B."/>
            <person name="Feng K."/>
            <person name="Yates T.B."/>
            <person name="Jawdy S."/>
            <person name="Cereghino C."/>
            <person name="Smart L.B."/>
            <person name="Muchero W."/>
        </authorList>
    </citation>
    <scope>NUCLEOTIDE SEQUENCE</scope>
    <source>
        <tissue evidence="2">Shoot tip</tissue>
    </source>
</reference>
<gene>
    <name evidence="2" type="ORF">OIU74_012336</name>
</gene>
<comment type="caution">
    <text evidence="2">The sequence shown here is derived from an EMBL/GenBank/DDBJ whole genome shotgun (WGS) entry which is preliminary data.</text>
</comment>
<evidence type="ECO:0000313" key="2">
    <source>
        <dbReference type="EMBL" id="KAJ6700963.1"/>
    </source>
</evidence>
<sequence length="79" mass="8877">MTRSWNYTMFDSSIIKQSRFQLHQDLKMRAQSPESAKDSPVIPPSGKGCSSHNFHLPTGMGYSSSDSLDHHPMQSQPIL</sequence>
<feature type="region of interest" description="Disordered" evidence="1">
    <location>
        <begin position="25"/>
        <end position="79"/>
    </location>
</feature>